<dbReference type="Proteomes" id="UP000053110">
    <property type="component" value="Unassembled WGS sequence"/>
</dbReference>
<organism evidence="3">
    <name type="scientific">Blumeria graminis f. sp. tritici 96224</name>
    <dbReference type="NCBI Taxonomy" id="1268274"/>
    <lineage>
        <taxon>Eukaryota</taxon>
        <taxon>Fungi</taxon>
        <taxon>Dikarya</taxon>
        <taxon>Ascomycota</taxon>
        <taxon>Pezizomycotina</taxon>
        <taxon>Leotiomycetes</taxon>
        <taxon>Erysiphales</taxon>
        <taxon>Erysiphaceae</taxon>
        <taxon>Blumeria</taxon>
    </lineage>
</organism>
<name>A0A061HEG6_BLUGR</name>
<feature type="non-terminal residue" evidence="3">
    <location>
        <position position="100"/>
    </location>
</feature>
<dbReference type="EMBL" id="KE375140">
    <property type="protein sequence ID" value="EPQ62961.1"/>
    <property type="molecule type" value="Genomic_DNA"/>
</dbReference>
<evidence type="ECO:0000313" key="3">
    <source>
        <dbReference type="EMBL" id="SUZ12338.1"/>
    </source>
</evidence>
<gene>
    <name evidence="2" type="ORF">BGT96224_A21087</name>
    <name evidence="3" type="ORF">BGT96224V2_LOCUS5499</name>
</gene>
<feature type="compositionally biased region" description="Basic and acidic residues" evidence="1">
    <location>
        <begin position="51"/>
        <end position="66"/>
    </location>
</feature>
<reference evidence="4" key="1">
    <citation type="journal article" date="2013" name="Nat. Genet.">
        <title>The wheat powdery mildew genome shows the unique evolution of an obligate biotroph.</title>
        <authorList>
            <person name="Wicker T."/>
            <person name="Oberhaensli S."/>
            <person name="Parlange F."/>
            <person name="Buchmann J.P."/>
            <person name="Shatalina M."/>
            <person name="Roffler S."/>
            <person name="Ben-David R."/>
            <person name="Dolezel J."/>
            <person name="Simkova H."/>
            <person name="Schulze-Lefert P."/>
            <person name="Spanu P.D."/>
            <person name="Bruggmann R."/>
            <person name="Amselem J."/>
            <person name="Quesneville H."/>
            <person name="Ver Loren van Themaat E."/>
            <person name="Paape T."/>
            <person name="Shimizu K.K."/>
            <person name="Keller B."/>
        </authorList>
    </citation>
    <scope>NUCLEOTIDE SEQUENCE [LARGE SCALE GENOMIC DNA]</scope>
    <source>
        <strain evidence="4">96224</strain>
    </source>
</reference>
<reference evidence="2" key="2">
    <citation type="submission" date="2013-01" db="EMBL/GenBank/DDBJ databases">
        <title>The wheat powdery mildew genome reveals unique evolution of an obligate biotroph.</title>
        <authorList>
            <person name="Oberhaensli S."/>
            <person name="Wicker T."/>
            <person name="Keller B."/>
        </authorList>
    </citation>
    <scope>NUCLEOTIDE SEQUENCE</scope>
    <source>
        <strain evidence="2">96224</strain>
    </source>
</reference>
<evidence type="ECO:0000313" key="2">
    <source>
        <dbReference type="EMBL" id="EPQ62961.1"/>
    </source>
</evidence>
<reference evidence="3" key="3">
    <citation type="submission" date="2018-07" db="EMBL/GenBank/DDBJ databases">
        <authorList>
            <person name="Quirk P.G."/>
            <person name="Krulwich T.A."/>
        </authorList>
    </citation>
    <scope>NUCLEOTIDE SEQUENCE</scope>
    <source>
        <strain evidence="3">96224</strain>
    </source>
</reference>
<dbReference type="AlphaFoldDB" id="A0A061HEG6"/>
<dbReference type="HOGENOM" id="CLU_2305604_0_0_1"/>
<sequence>MSSPELTDGMSHIDGISDQTRARELYKYYQPAAQPVPDEYSTRQPNSDAPPSHEEFEQDHDLKIDSDVSSSKISSPDTALTVFCQLTAWRTGCQRAMIRF</sequence>
<accession>A0A061HEG6</accession>
<proteinExistence type="predicted"/>
<evidence type="ECO:0000256" key="1">
    <source>
        <dbReference type="SAM" id="MobiDB-lite"/>
    </source>
</evidence>
<evidence type="ECO:0000313" key="4">
    <source>
        <dbReference type="Proteomes" id="UP000053110"/>
    </source>
</evidence>
<protein>
    <submittedName>
        <fullName evidence="3">BgtA-21087</fullName>
    </submittedName>
</protein>
<dbReference type="EMBL" id="UIGY01000168">
    <property type="protein sequence ID" value="SUZ12338.1"/>
    <property type="molecule type" value="Genomic_DNA"/>
</dbReference>
<dbReference type="OrthoDB" id="303614at2759"/>
<feature type="region of interest" description="Disordered" evidence="1">
    <location>
        <begin position="33"/>
        <end position="76"/>
    </location>
</feature>